<evidence type="ECO:0000313" key="2">
    <source>
        <dbReference type="Proteomes" id="UP000002035"/>
    </source>
</evidence>
<dbReference type="RefSeq" id="XP_002848683.1">
    <property type="nucleotide sequence ID" value="XM_002848637.1"/>
</dbReference>
<organism evidence="1 2">
    <name type="scientific">Arthroderma otae (strain ATCC MYA-4605 / CBS 113480)</name>
    <name type="common">Microsporum canis</name>
    <dbReference type="NCBI Taxonomy" id="554155"/>
    <lineage>
        <taxon>Eukaryota</taxon>
        <taxon>Fungi</taxon>
        <taxon>Dikarya</taxon>
        <taxon>Ascomycota</taxon>
        <taxon>Pezizomycotina</taxon>
        <taxon>Eurotiomycetes</taxon>
        <taxon>Eurotiomycetidae</taxon>
        <taxon>Onygenales</taxon>
        <taxon>Arthrodermataceae</taxon>
        <taxon>Microsporum</taxon>
    </lineage>
</organism>
<sequence length="126" mass="14068">MTYIEETSNQAARARIFAASADWVWGTAILKRGSALLRQAEMTTPKRILRILWMTVESRCLLSRGGGTGKPSSKTPFTSTEYKLTASLISSAAAFMVTLGDTLGSEMDLYGRDHIYVYVYRYRNAQ</sequence>
<keyword evidence="2" id="KW-1185">Reference proteome</keyword>
<dbReference type="EMBL" id="DS995702">
    <property type="protein sequence ID" value="EEQ28798.1"/>
    <property type="molecule type" value="Genomic_DNA"/>
</dbReference>
<name>C5FH79_ARTOC</name>
<proteinExistence type="predicted"/>
<dbReference type="VEuPathDB" id="FungiDB:MCYG_01617"/>
<dbReference type="GeneID" id="9222939"/>
<protein>
    <submittedName>
        <fullName evidence="1">Uncharacterized protein</fullName>
    </submittedName>
</protein>
<gene>
    <name evidence="1" type="ORF">MCYG_01617</name>
</gene>
<reference evidence="2" key="1">
    <citation type="journal article" date="2012" name="MBio">
        <title>Comparative genome analysis of Trichophyton rubrum and related dermatophytes reveals candidate genes involved in infection.</title>
        <authorList>
            <person name="Martinez D.A."/>
            <person name="Oliver B.G."/>
            <person name="Graeser Y."/>
            <person name="Goldberg J.M."/>
            <person name="Li W."/>
            <person name="Martinez-Rossi N.M."/>
            <person name="Monod M."/>
            <person name="Shelest E."/>
            <person name="Barton R.C."/>
            <person name="Birch E."/>
            <person name="Brakhage A.A."/>
            <person name="Chen Z."/>
            <person name="Gurr S.J."/>
            <person name="Heiman D."/>
            <person name="Heitman J."/>
            <person name="Kosti I."/>
            <person name="Rossi A."/>
            <person name="Saif S."/>
            <person name="Samalova M."/>
            <person name="Saunders C.W."/>
            <person name="Shea T."/>
            <person name="Summerbell R.C."/>
            <person name="Xu J."/>
            <person name="Young S."/>
            <person name="Zeng Q."/>
            <person name="Birren B.W."/>
            <person name="Cuomo C.A."/>
            <person name="White T.C."/>
        </authorList>
    </citation>
    <scope>NUCLEOTIDE SEQUENCE [LARGE SCALE GENOMIC DNA]</scope>
    <source>
        <strain evidence="2">ATCC MYA-4605 / CBS 113480</strain>
    </source>
</reference>
<dbReference type="AlphaFoldDB" id="C5FH79"/>
<accession>C5FH79</accession>
<evidence type="ECO:0000313" key="1">
    <source>
        <dbReference type="EMBL" id="EEQ28798.1"/>
    </source>
</evidence>
<dbReference type="Proteomes" id="UP000002035">
    <property type="component" value="Unassembled WGS sequence"/>
</dbReference>
<dbReference type="HOGENOM" id="CLU_1981135_0_0_1"/>